<dbReference type="Proteomes" id="UP001285244">
    <property type="component" value="Unassembled WGS sequence"/>
</dbReference>
<evidence type="ECO:0000256" key="8">
    <source>
        <dbReference type="ARBA" id="ARBA00023209"/>
    </source>
</evidence>
<dbReference type="SMART" id="SM01207">
    <property type="entry name" value="G3P_acyltransf"/>
    <property type="match status" value="1"/>
</dbReference>
<dbReference type="InterPro" id="IPR003811">
    <property type="entry name" value="G3P_acylTferase_PlsY"/>
</dbReference>
<keyword evidence="4 10" id="KW-0812">Transmembrane</keyword>
<dbReference type="PANTHER" id="PTHR30309:SF0">
    <property type="entry name" value="GLYCEROL-3-PHOSPHATE ACYLTRANSFERASE-RELATED"/>
    <property type="match status" value="1"/>
</dbReference>
<evidence type="ECO:0000256" key="6">
    <source>
        <dbReference type="ARBA" id="ARBA00023098"/>
    </source>
</evidence>
<accession>A0ABU4WNV6</accession>
<evidence type="ECO:0000256" key="1">
    <source>
        <dbReference type="ARBA" id="ARBA00022475"/>
    </source>
</evidence>
<evidence type="ECO:0000256" key="10">
    <source>
        <dbReference type="SAM" id="Phobius"/>
    </source>
</evidence>
<dbReference type="EMBL" id="JALBUS010000015">
    <property type="protein sequence ID" value="MDX8417969.1"/>
    <property type="molecule type" value="Genomic_DNA"/>
</dbReference>
<evidence type="ECO:0000256" key="4">
    <source>
        <dbReference type="ARBA" id="ARBA00022692"/>
    </source>
</evidence>
<evidence type="ECO:0000256" key="3">
    <source>
        <dbReference type="ARBA" id="ARBA00022679"/>
    </source>
</evidence>
<gene>
    <name evidence="11" type="ORF">MOZ64_09000</name>
</gene>
<dbReference type="GO" id="GO:0016746">
    <property type="term" value="F:acyltransferase activity"/>
    <property type="evidence" value="ECO:0007669"/>
    <property type="project" value="UniProtKB-KW"/>
</dbReference>
<evidence type="ECO:0000256" key="9">
    <source>
        <dbReference type="ARBA" id="ARBA00023264"/>
    </source>
</evidence>
<dbReference type="Pfam" id="PF02660">
    <property type="entry name" value="G3P_acyltransf"/>
    <property type="match status" value="1"/>
</dbReference>
<sequence length="182" mass="19999">MRWICLLIGYFCGSFLTADVVSYHYTGHSAATLGASHNPGMANVMRTLGFKPGMIVLLGDLGKCALAMGLSHWLFPTSLAILYAGLGTIFGHDFPFWRHFHGGKGVACTCALLVMYRPMWGLIALIIGGLVVVVSKKLWIGGIWMPMLCILPWMMQSKEAGLVCILVSGLSLYSFRKDIRKR</sequence>
<keyword evidence="8" id="KW-0594">Phospholipid biosynthesis</keyword>
<evidence type="ECO:0000256" key="7">
    <source>
        <dbReference type="ARBA" id="ARBA00023136"/>
    </source>
</evidence>
<organism evidence="11 12">
    <name type="scientific">Absicoccus intestinalis</name>
    <dbReference type="NCBI Taxonomy" id="2926319"/>
    <lineage>
        <taxon>Bacteria</taxon>
        <taxon>Bacillati</taxon>
        <taxon>Bacillota</taxon>
        <taxon>Erysipelotrichia</taxon>
        <taxon>Erysipelotrichales</taxon>
        <taxon>Erysipelotrichaceae</taxon>
        <taxon>Absicoccus</taxon>
    </lineage>
</organism>
<keyword evidence="9" id="KW-1208">Phospholipid metabolism</keyword>
<dbReference type="PANTHER" id="PTHR30309">
    <property type="entry name" value="INNER MEMBRANE PROTEIN YGIH"/>
    <property type="match status" value="1"/>
</dbReference>
<reference evidence="11 12" key="1">
    <citation type="submission" date="2022-03" db="EMBL/GenBank/DDBJ databases">
        <title>Novel taxa within the pig intestine.</title>
        <authorList>
            <person name="Wylensek D."/>
            <person name="Bishof K."/>
            <person name="Afrizal A."/>
            <person name="Clavel T."/>
        </authorList>
    </citation>
    <scope>NUCLEOTIDE SEQUENCE [LARGE SCALE GENOMIC DNA]</scope>
    <source>
        <strain evidence="11 12">Cla-KB-P134</strain>
    </source>
</reference>
<keyword evidence="2" id="KW-0444">Lipid biosynthesis</keyword>
<dbReference type="RefSeq" id="WP_320326236.1">
    <property type="nucleotide sequence ID" value="NZ_JALBUS010000015.1"/>
</dbReference>
<keyword evidence="7 10" id="KW-0472">Membrane</keyword>
<keyword evidence="12" id="KW-1185">Reference proteome</keyword>
<evidence type="ECO:0000313" key="11">
    <source>
        <dbReference type="EMBL" id="MDX8417969.1"/>
    </source>
</evidence>
<keyword evidence="6" id="KW-0443">Lipid metabolism</keyword>
<name>A0ABU4WNV6_9FIRM</name>
<evidence type="ECO:0000313" key="12">
    <source>
        <dbReference type="Proteomes" id="UP001285244"/>
    </source>
</evidence>
<protein>
    <submittedName>
        <fullName evidence="11">Glycerol-3-phosphate acyltransferase</fullName>
    </submittedName>
</protein>
<evidence type="ECO:0000256" key="2">
    <source>
        <dbReference type="ARBA" id="ARBA00022516"/>
    </source>
</evidence>
<keyword evidence="1" id="KW-1003">Cell membrane</keyword>
<evidence type="ECO:0000256" key="5">
    <source>
        <dbReference type="ARBA" id="ARBA00022989"/>
    </source>
</evidence>
<feature type="transmembrane region" description="Helical" evidence="10">
    <location>
        <begin position="73"/>
        <end position="91"/>
    </location>
</feature>
<feature type="transmembrane region" description="Helical" evidence="10">
    <location>
        <begin position="160"/>
        <end position="176"/>
    </location>
</feature>
<feature type="transmembrane region" description="Helical" evidence="10">
    <location>
        <begin position="111"/>
        <end position="133"/>
    </location>
</feature>
<keyword evidence="5 10" id="KW-1133">Transmembrane helix</keyword>
<proteinExistence type="predicted"/>
<keyword evidence="11" id="KW-0012">Acyltransferase</keyword>
<keyword evidence="3" id="KW-0808">Transferase</keyword>
<comment type="caution">
    <text evidence="11">The sequence shown here is derived from an EMBL/GenBank/DDBJ whole genome shotgun (WGS) entry which is preliminary data.</text>
</comment>